<accession>A0A1D3MIB9</accession>
<dbReference type="InterPro" id="IPR001647">
    <property type="entry name" value="HTH_TetR"/>
</dbReference>
<keyword evidence="1" id="KW-0678">Repressor</keyword>
<evidence type="ECO:0000256" key="3">
    <source>
        <dbReference type="PROSITE-ProRule" id="PRU00335"/>
    </source>
</evidence>
<evidence type="ECO:0000256" key="1">
    <source>
        <dbReference type="ARBA" id="ARBA00022491"/>
    </source>
</evidence>
<dbReference type="GO" id="GO:0003677">
    <property type="term" value="F:DNA binding"/>
    <property type="evidence" value="ECO:0007669"/>
    <property type="project" value="UniProtKB-UniRule"/>
</dbReference>
<dbReference type="PRINTS" id="PR00455">
    <property type="entry name" value="HTHTETR"/>
</dbReference>
<dbReference type="InterPro" id="IPR039532">
    <property type="entry name" value="TetR_C_Firmicutes"/>
</dbReference>
<evidence type="ECO:0000256" key="2">
    <source>
        <dbReference type="ARBA" id="ARBA00023125"/>
    </source>
</evidence>
<feature type="DNA-binding region" description="H-T-H motif" evidence="3">
    <location>
        <begin position="34"/>
        <end position="53"/>
    </location>
</feature>
<keyword evidence="2 3" id="KW-0238">DNA-binding</keyword>
<evidence type="ECO:0000313" key="6">
    <source>
        <dbReference type="Proteomes" id="UP000175835"/>
    </source>
</evidence>
<sequence length="202" mass="23507">MEKSYTDLRIARTKEAIRAALTELINEKGFDSITVKDITARANINRGTFYLHYRDKYDLLEKCEKEIMRDIVEIEKQGISTELVNLEDILLPFPFVISVFEYVDKHGEFMNAVLGPKGDISFQIKLKDFMWENLFKKNIKQLIKRENLLVPDEYLSDYIASAHLGVIQRWLQRGRKESPKEMARILSTITVNGPYFAAGLKR</sequence>
<evidence type="ECO:0000313" key="5">
    <source>
        <dbReference type="EMBL" id="OFD95326.1"/>
    </source>
</evidence>
<feature type="domain" description="HTH tetR-type" evidence="4">
    <location>
        <begin position="11"/>
        <end position="71"/>
    </location>
</feature>
<dbReference type="Gene3D" id="1.10.357.10">
    <property type="entry name" value="Tetracycline Repressor, domain 2"/>
    <property type="match status" value="1"/>
</dbReference>
<dbReference type="Proteomes" id="UP000175835">
    <property type="component" value="Unassembled WGS sequence"/>
</dbReference>
<reference evidence="5 6" key="1">
    <citation type="submission" date="2016-05" db="EMBL/GenBank/DDBJ databases">
        <title>Bacillus thuringiensis and Bacillus weihenstephanensis as novel biocontrol agents of wilt causing Verticillium species.</title>
        <authorList>
            <person name="Hollensteiner J."/>
            <person name="Wemheuer F."/>
            <person name="Harting R."/>
            <person name="Kolarzyk A."/>
            <person name="Diaz-Valerio S."/>
            <person name="Poehlein A."/>
            <person name="Brzuszkiewicz E."/>
            <person name="Nesemann K."/>
            <person name="Braus-Stromeyer S."/>
            <person name="Braus G."/>
            <person name="Daniel R."/>
            <person name="Liesegang H."/>
        </authorList>
    </citation>
    <scope>NUCLEOTIDE SEQUENCE [LARGE SCALE GENOMIC DNA]</scope>
    <source>
        <strain evidence="5 6">GOE11</strain>
    </source>
</reference>
<dbReference type="PATRIC" id="fig|86662.23.peg.2369"/>
<dbReference type="Pfam" id="PF14278">
    <property type="entry name" value="TetR_C_8"/>
    <property type="match status" value="1"/>
</dbReference>
<organism evidence="5 6">
    <name type="scientific">Bacillus mycoides</name>
    <dbReference type="NCBI Taxonomy" id="1405"/>
    <lineage>
        <taxon>Bacteria</taxon>
        <taxon>Bacillati</taxon>
        <taxon>Bacillota</taxon>
        <taxon>Bacilli</taxon>
        <taxon>Bacillales</taxon>
        <taxon>Bacillaceae</taxon>
        <taxon>Bacillus</taxon>
        <taxon>Bacillus cereus group</taxon>
    </lineage>
</organism>
<dbReference type="EMBL" id="LXLX01000027">
    <property type="protein sequence ID" value="OFD95326.1"/>
    <property type="molecule type" value="Genomic_DNA"/>
</dbReference>
<gene>
    <name evidence="5" type="ORF">BWGOE11_24350</name>
</gene>
<dbReference type="PANTHER" id="PTHR43479:SF7">
    <property type="entry name" value="TETR-FAMILY TRANSCRIPTIONAL REGULATOR"/>
    <property type="match status" value="1"/>
</dbReference>
<proteinExistence type="predicted"/>
<dbReference type="SUPFAM" id="SSF46689">
    <property type="entry name" value="Homeodomain-like"/>
    <property type="match status" value="1"/>
</dbReference>
<dbReference type="InterPro" id="IPR009057">
    <property type="entry name" value="Homeodomain-like_sf"/>
</dbReference>
<dbReference type="PANTHER" id="PTHR43479">
    <property type="entry name" value="ACREF/ENVCD OPERON REPRESSOR-RELATED"/>
    <property type="match status" value="1"/>
</dbReference>
<dbReference type="InterPro" id="IPR050624">
    <property type="entry name" value="HTH-type_Tx_Regulator"/>
</dbReference>
<evidence type="ECO:0000259" key="4">
    <source>
        <dbReference type="PROSITE" id="PS50977"/>
    </source>
</evidence>
<dbReference type="PROSITE" id="PS50977">
    <property type="entry name" value="HTH_TETR_2"/>
    <property type="match status" value="1"/>
</dbReference>
<dbReference type="AlphaFoldDB" id="A0A1D3MIB9"/>
<comment type="caution">
    <text evidence="5">The sequence shown here is derived from an EMBL/GenBank/DDBJ whole genome shotgun (WGS) entry which is preliminary data.</text>
</comment>
<name>A0A1D3MIB9_BACMY</name>
<dbReference type="Pfam" id="PF00440">
    <property type="entry name" value="TetR_N"/>
    <property type="match status" value="1"/>
</dbReference>
<protein>
    <submittedName>
        <fullName evidence="5">TetR family transcriptional regulator</fullName>
    </submittedName>
</protein>